<keyword evidence="2" id="KW-1133">Transmembrane helix</keyword>
<reference evidence="4" key="1">
    <citation type="journal article" date="2019" name="Int. J. Syst. Evol. Microbiol.">
        <title>The Global Catalogue of Microorganisms (GCM) 10K type strain sequencing project: providing services to taxonomists for standard genome sequencing and annotation.</title>
        <authorList>
            <consortium name="The Broad Institute Genomics Platform"/>
            <consortium name="The Broad Institute Genome Sequencing Center for Infectious Disease"/>
            <person name="Wu L."/>
            <person name="Ma J."/>
        </authorList>
    </citation>
    <scope>NUCLEOTIDE SEQUENCE [LARGE SCALE GENOMIC DNA]</scope>
    <source>
        <strain evidence="4">JCM 9373</strain>
    </source>
</reference>
<keyword evidence="2" id="KW-0472">Membrane</keyword>
<evidence type="ECO:0000256" key="1">
    <source>
        <dbReference type="SAM" id="MobiDB-lite"/>
    </source>
</evidence>
<dbReference type="Pfam" id="PF09579">
    <property type="entry name" value="Spore_YtfJ"/>
    <property type="match status" value="1"/>
</dbReference>
<protein>
    <submittedName>
        <fullName evidence="3">Uncharacterized protein</fullName>
    </submittedName>
</protein>
<organism evidence="3 4">
    <name type="scientific">Planomonospora alba</name>
    <dbReference type="NCBI Taxonomy" id="161354"/>
    <lineage>
        <taxon>Bacteria</taxon>
        <taxon>Bacillati</taxon>
        <taxon>Actinomycetota</taxon>
        <taxon>Actinomycetes</taxon>
        <taxon>Streptosporangiales</taxon>
        <taxon>Streptosporangiaceae</taxon>
        <taxon>Planomonospora</taxon>
    </lineage>
</organism>
<evidence type="ECO:0000313" key="4">
    <source>
        <dbReference type="Proteomes" id="UP001500320"/>
    </source>
</evidence>
<sequence>MDITKLAEQARDITAASRVFGEPITRDGVTVIPVAKIAGGGGGGRGKGGGRQQDGGHPAEGTGEGAGGGFGLGAAPAGVFVIKDGEVRWQPALDVNRIVLGGQIVGVVLLLTIRTVIRLLARRRGKR</sequence>
<comment type="caution">
    <text evidence="3">The sequence shown here is derived from an EMBL/GenBank/DDBJ whole genome shotgun (WGS) entry which is preliminary data.</text>
</comment>
<dbReference type="Proteomes" id="UP001500320">
    <property type="component" value="Unassembled WGS sequence"/>
</dbReference>
<dbReference type="EMBL" id="BAAAUT010000017">
    <property type="protein sequence ID" value="GAA3133455.1"/>
    <property type="molecule type" value="Genomic_DNA"/>
</dbReference>
<feature type="compositionally biased region" description="Gly residues" evidence="1">
    <location>
        <begin position="38"/>
        <end position="53"/>
    </location>
</feature>
<dbReference type="RefSeq" id="WP_344858975.1">
    <property type="nucleotide sequence ID" value="NZ_BAAAUT010000017.1"/>
</dbReference>
<keyword evidence="4" id="KW-1185">Reference proteome</keyword>
<feature type="region of interest" description="Disordered" evidence="1">
    <location>
        <begin position="37"/>
        <end position="69"/>
    </location>
</feature>
<evidence type="ECO:0000256" key="2">
    <source>
        <dbReference type="SAM" id="Phobius"/>
    </source>
</evidence>
<name>A0ABP6N1E5_9ACTN</name>
<gene>
    <name evidence="3" type="ORF">GCM10010466_25040</name>
</gene>
<evidence type="ECO:0000313" key="3">
    <source>
        <dbReference type="EMBL" id="GAA3133455.1"/>
    </source>
</evidence>
<proteinExistence type="predicted"/>
<feature type="transmembrane region" description="Helical" evidence="2">
    <location>
        <begin position="98"/>
        <end position="121"/>
    </location>
</feature>
<dbReference type="InterPro" id="IPR014229">
    <property type="entry name" value="Spore_YtfJ"/>
</dbReference>
<keyword evidence="2" id="KW-0812">Transmembrane</keyword>
<accession>A0ABP6N1E5</accession>